<evidence type="ECO:0000256" key="2">
    <source>
        <dbReference type="ARBA" id="ARBA00005453"/>
    </source>
</evidence>
<organism evidence="7 8">
    <name type="scientific">Hohenbuehelia grisea</name>
    <dbReference type="NCBI Taxonomy" id="104357"/>
    <lineage>
        <taxon>Eukaryota</taxon>
        <taxon>Fungi</taxon>
        <taxon>Dikarya</taxon>
        <taxon>Basidiomycota</taxon>
        <taxon>Agaricomycotina</taxon>
        <taxon>Agaricomycetes</taxon>
        <taxon>Agaricomycetidae</taxon>
        <taxon>Agaricales</taxon>
        <taxon>Pleurotineae</taxon>
        <taxon>Pleurotaceae</taxon>
        <taxon>Hohenbuehelia</taxon>
    </lineage>
</organism>
<keyword evidence="4" id="KW-0809">Transit peptide</keyword>
<keyword evidence="5" id="KW-0496">Mitochondrion</keyword>
<keyword evidence="6" id="KW-0472">Membrane</keyword>
<accession>A0ABR3IU43</accession>
<proteinExistence type="inferred from homology"/>
<evidence type="ECO:0000256" key="3">
    <source>
        <dbReference type="ARBA" id="ARBA00022792"/>
    </source>
</evidence>
<evidence type="ECO:0000256" key="4">
    <source>
        <dbReference type="ARBA" id="ARBA00022946"/>
    </source>
</evidence>
<evidence type="ECO:0000313" key="7">
    <source>
        <dbReference type="EMBL" id="KAL0946842.1"/>
    </source>
</evidence>
<comment type="subcellular location">
    <subcellularLocation>
        <location evidence="1">Mitochondrion inner membrane</location>
        <topology evidence="1">Peripheral membrane protein</topology>
        <orientation evidence="1">Matrix side</orientation>
    </subcellularLocation>
</comment>
<evidence type="ECO:0000256" key="5">
    <source>
        <dbReference type="ARBA" id="ARBA00023128"/>
    </source>
</evidence>
<dbReference type="PANTHER" id="PTHR31107">
    <property type="entry name" value="APOPTOGENIC PROTEIN 1, MITOCHONDRIAL"/>
    <property type="match status" value="1"/>
</dbReference>
<comment type="caution">
    <text evidence="7">The sequence shown here is derived from an EMBL/GenBank/DDBJ whole genome shotgun (WGS) entry which is preliminary data.</text>
</comment>
<dbReference type="InterPro" id="IPR018796">
    <property type="entry name" value="COA8"/>
</dbReference>
<evidence type="ECO:0000313" key="8">
    <source>
        <dbReference type="Proteomes" id="UP001556367"/>
    </source>
</evidence>
<dbReference type="Pfam" id="PF10231">
    <property type="entry name" value="COA8"/>
    <property type="match status" value="1"/>
</dbReference>
<dbReference type="EMBL" id="JASNQZ010000015">
    <property type="protein sequence ID" value="KAL0946842.1"/>
    <property type="molecule type" value="Genomic_DNA"/>
</dbReference>
<sequence length="186" mass="20792">MPKMSVLRPFVHRSLVVSKRSFHVSPPALDLVGPPDPISHLRPVIYDAITIPSGLNTNGRTNHPYSLTEFSSSAEPQQPLELQFRMQRQQLDAFHHAFWSDSNTRFEAGKAAVLASLPPNSSVHAKEDALSEFYRGWLSQEAPRTDAYTAEWRRRNTACIALAASVKWHRALARVGSWFGASTRSA</sequence>
<evidence type="ECO:0000256" key="6">
    <source>
        <dbReference type="ARBA" id="ARBA00023136"/>
    </source>
</evidence>
<evidence type="ECO:0000256" key="1">
    <source>
        <dbReference type="ARBA" id="ARBA00004443"/>
    </source>
</evidence>
<name>A0ABR3IU43_9AGAR</name>
<keyword evidence="3" id="KW-0999">Mitochondrion inner membrane</keyword>
<dbReference type="Proteomes" id="UP001556367">
    <property type="component" value="Unassembled WGS sequence"/>
</dbReference>
<protein>
    <submittedName>
        <fullName evidence="7">Uncharacterized protein</fullName>
    </submittedName>
</protein>
<reference evidence="8" key="1">
    <citation type="submission" date="2024-06" db="EMBL/GenBank/DDBJ databases">
        <title>Multi-omics analyses provide insights into the biosynthesis of the anticancer antibiotic pleurotin in Hohenbuehelia grisea.</title>
        <authorList>
            <person name="Weaver J.A."/>
            <person name="Alberti F."/>
        </authorList>
    </citation>
    <scope>NUCLEOTIDE SEQUENCE [LARGE SCALE GENOMIC DNA]</scope>
    <source>
        <strain evidence="8">T-177</strain>
    </source>
</reference>
<comment type="similarity">
    <text evidence="2">Belongs to the COA8 family.</text>
</comment>
<gene>
    <name evidence="7" type="ORF">HGRIS_013010</name>
</gene>
<dbReference type="PANTHER" id="PTHR31107:SF2">
    <property type="entry name" value="CYTOCHROME C OXIDASE ASSEMBLY FACTOR 8"/>
    <property type="match status" value="1"/>
</dbReference>
<keyword evidence="8" id="KW-1185">Reference proteome</keyword>